<evidence type="ECO:0000259" key="8">
    <source>
        <dbReference type="Pfam" id="PF00156"/>
    </source>
</evidence>
<dbReference type="Proteomes" id="UP000184334">
    <property type="component" value="Unassembled WGS sequence"/>
</dbReference>
<evidence type="ECO:0000256" key="6">
    <source>
        <dbReference type="ARBA" id="ARBA00022975"/>
    </source>
</evidence>
<dbReference type="GO" id="GO:0019856">
    <property type="term" value="P:pyrimidine nucleobase biosynthetic process"/>
    <property type="evidence" value="ECO:0007669"/>
    <property type="project" value="InterPro"/>
</dbReference>
<dbReference type="PANTHER" id="PTHR19278">
    <property type="entry name" value="OROTATE PHOSPHORIBOSYLTRANSFERASE"/>
    <property type="match status" value="1"/>
</dbReference>
<evidence type="ECO:0000313" key="10">
    <source>
        <dbReference type="Proteomes" id="UP000184334"/>
    </source>
</evidence>
<dbReference type="OrthoDB" id="9783570at2"/>
<dbReference type="GO" id="GO:0000287">
    <property type="term" value="F:magnesium ion binding"/>
    <property type="evidence" value="ECO:0007669"/>
    <property type="project" value="UniProtKB-UniRule"/>
</dbReference>
<dbReference type="EMBL" id="FQUI01000011">
    <property type="protein sequence ID" value="SHE68816.1"/>
    <property type="molecule type" value="Genomic_DNA"/>
</dbReference>
<feature type="binding site" evidence="7">
    <location>
        <position position="87"/>
    </location>
    <ligand>
        <name>5-phospho-alpha-D-ribose 1-diphosphate</name>
        <dbReference type="ChEBI" id="CHEBI:58017"/>
        <note>ligand shared between dimeric partners</note>
    </ligand>
</feature>
<comment type="similarity">
    <text evidence="7">Belongs to the purine/pyrimidine phosphoribosyltransferase family. PyrE subfamily.</text>
</comment>
<feature type="binding site" description="in other chain" evidence="7">
    <location>
        <begin position="111"/>
        <end position="119"/>
    </location>
    <ligand>
        <name>5-phospho-alpha-D-ribose 1-diphosphate</name>
        <dbReference type="ChEBI" id="CHEBI:58017"/>
        <note>ligand shared between dimeric partners</note>
    </ligand>
</feature>
<dbReference type="RefSeq" id="WP_072863955.1">
    <property type="nucleotide sequence ID" value="NZ_FQUI01000011.1"/>
</dbReference>
<evidence type="ECO:0000256" key="2">
    <source>
        <dbReference type="ARBA" id="ARBA00011971"/>
    </source>
</evidence>
<proteinExistence type="inferred from homology"/>
<dbReference type="InterPro" id="IPR023031">
    <property type="entry name" value="OPRT"/>
</dbReference>
<dbReference type="STRING" id="1122195.SAMN02745164_00946"/>
<evidence type="ECO:0000256" key="1">
    <source>
        <dbReference type="ARBA" id="ARBA00004889"/>
    </source>
</evidence>
<evidence type="ECO:0000256" key="7">
    <source>
        <dbReference type="HAMAP-Rule" id="MF_01208"/>
    </source>
</evidence>
<dbReference type="HAMAP" id="MF_01208">
    <property type="entry name" value="PyrE"/>
    <property type="match status" value="1"/>
</dbReference>
<gene>
    <name evidence="7" type="primary">pyrE</name>
    <name evidence="9" type="ORF">SAMN02745164_00946</name>
</gene>
<comment type="cofactor">
    <cofactor evidence="7">
        <name>Mg(2+)</name>
        <dbReference type="ChEBI" id="CHEBI:18420"/>
    </cofactor>
</comment>
<name>A0A1M4VIE7_MARH1</name>
<dbReference type="EC" id="2.4.2.10" evidence="2 7"/>
<keyword evidence="6 7" id="KW-0665">Pyrimidine biosynthesis</keyword>
<dbReference type="InterPro" id="IPR029057">
    <property type="entry name" value="PRTase-like"/>
</dbReference>
<protein>
    <recommendedName>
        <fullName evidence="2 7">Orotate phosphoribosyltransferase</fullName>
        <shortName evidence="7">OPRT</shortName>
        <shortName evidence="7">OPRTase</shortName>
        <ecNumber evidence="2 7">2.4.2.10</ecNumber>
    </recommendedName>
</protein>
<reference evidence="9" key="1">
    <citation type="submission" date="2016-11" db="EMBL/GenBank/DDBJ databases">
        <authorList>
            <person name="Varghese N."/>
            <person name="Submissions S."/>
        </authorList>
    </citation>
    <scope>NUCLEOTIDE SEQUENCE [LARGE SCALE GENOMIC DNA]</scope>
    <source>
        <strain evidence="9">DSM 16785</strain>
    </source>
</reference>
<keyword evidence="4 7" id="KW-0808">Transferase</keyword>
<feature type="domain" description="Phosphoribosyltransferase" evidence="8">
    <location>
        <begin position="42"/>
        <end position="164"/>
    </location>
</feature>
<comment type="pathway">
    <text evidence="1 7">Pyrimidine metabolism; UMP biosynthesis via de novo pathway; UMP from orotate: step 1/2.</text>
</comment>
<dbReference type="NCBIfam" id="TIGR01367">
    <property type="entry name" value="pyrE_Therm"/>
    <property type="match status" value="1"/>
</dbReference>
<keyword evidence="5 7" id="KW-0460">Magnesium</keyword>
<sequence length="186" mass="21168">MDIENLLKKTKAILNGHFLLSSGLHSDTYIQCAQVLKYPKYAEILGNLLSEKFNEKPDYIVSPALGGLIIGYEVARAFNVPFLFTERNKEGKMELRRNFYIEENKKVIIIEDVITTGKSTLEVVESIKDFKPNILGFGCIVNRSKKEFLNEYPIKSLIEINAKTFTSNECPMCKNNIKLVKPGSRK</sequence>
<keyword evidence="3 7" id="KW-0328">Glycosyltransferase</keyword>
<keyword evidence="10" id="KW-1185">Reference proteome</keyword>
<feature type="binding site" evidence="7">
    <location>
        <position position="143"/>
    </location>
    <ligand>
        <name>orotate</name>
        <dbReference type="ChEBI" id="CHEBI:30839"/>
    </ligand>
</feature>
<dbReference type="AlphaFoldDB" id="A0A1M4VIE7"/>
<dbReference type="SUPFAM" id="SSF53271">
    <property type="entry name" value="PRTase-like"/>
    <property type="match status" value="1"/>
</dbReference>
<dbReference type="Pfam" id="PF00156">
    <property type="entry name" value="Pribosyltran"/>
    <property type="match status" value="1"/>
</dbReference>
<dbReference type="InterPro" id="IPR006273">
    <property type="entry name" value="Orotate_PRibTrfase_bac"/>
</dbReference>
<dbReference type="UniPathway" id="UPA00070">
    <property type="reaction ID" value="UER00119"/>
</dbReference>
<dbReference type="GO" id="GO:0004588">
    <property type="term" value="F:orotate phosphoribosyltransferase activity"/>
    <property type="evidence" value="ECO:0007669"/>
    <property type="project" value="UniProtKB-UniRule"/>
</dbReference>
<evidence type="ECO:0000256" key="4">
    <source>
        <dbReference type="ARBA" id="ARBA00022679"/>
    </source>
</evidence>
<organism evidence="9 10">
    <name type="scientific">Marinitoga hydrogenitolerans (strain DSM 16785 / JCM 12826 / AT1271)</name>
    <dbReference type="NCBI Taxonomy" id="1122195"/>
    <lineage>
        <taxon>Bacteria</taxon>
        <taxon>Thermotogati</taxon>
        <taxon>Thermotogota</taxon>
        <taxon>Thermotogae</taxon>
        <taxon>Petrotogales</taxon>
        <taxon>Petrotogaceae</taxon>
        <taxon>Marinitoga</taxon>
    </lineage>
</organism>
<dbReference type="InterPro" id="IPR000836">
    <property type="entry name" value="PRTase_dom"/>
</dbReference>
<dbReference type="GO" id="GO:0044205">
    <property type="term" value="P:'de novo' UMP biosynthetic process"/>
    <property type="evidence" value="ECO:0007669"/>
    <property type="project" value="UniProtKB-UniRule"/>
</dbReference>
<evidence type="ECO:0000313" key="9">
    <source>
        <dbReference type="EMBL" id="SHE68816.1"/>
    </source>
</evidence>
<dbReference type="Gene3D" id="3.40.50.2020">
    <property type="match status" value="1"/>
</dbReference>
<comment type="catalytic activity">
    <reaction evidence="7">
        <text>orotidine 5'-phosphate + diphosphate = orotate + 5-phospho-alpha-D-ribose 1-diphosphate</text>
        <dbReference type="Rhea" id="RHEA:10380"/>
        <dbReference type="ChEBI" id="CHEBI:30839"/>
        <dbReference type="ChEBI" id="CHEBI:33019"/>
        <dbReference type="ChEBI" id="CHEBI:57538"/>
        <dbReference type="ChEBI" id="CHEBI:58017"/>
        <dbReference type="EC" id="2.4.2.10"/>
    </reaction>
</comment>
<accession>A0A1M4VIE7</accession>
<comment type="caution">
    <text evidence="9">The sequence shown here is derived from an EMBL/GenBank/DDBJ whole genome shotgun (WGS) entry which is preliminary data.</text>
</comment>
<comment type="subunit">
    <text evidence="7">Homodimer.</text>
</comment>
<dbReference type="CDD" id="cd06223">
    <property type="entry name" value="PRTases_typeI"/>
    <property type="match status" value="1"/>
</dbReference>
<feature type="binding site" evidence="7">
    <location>
        <position position="115"/>
    </location>
    <ligand>
        <name>orotate</name>
        <dbReference type="ChEBI" id="CHEBI:30839"/>
    </ligand>
</feature>
<evidence type="ECO:0000256" key="5">
    <source>
        <dbReference type="ARBA" id="ARBA00022842"/>
    </source>
</evidence>
<evidence type="ECO:0000256" key="3">
    <source>
        <dbReference type="ARBA" id="ARBA00022676"/>
    </source>
</evidence>
<comment type="caution">
    <text evidence="7">Lacks conserved residue(s) required for the propagation of feature annotation.</text>
</comment>
<comment type="function">
    <text evidence="7">Catalyzes the transfer of a ribosyl phosphate group from 5-phosphoribose 1-diphosphate to orotate, leading to the formation of orotidine monophosphate (OMP).</text>
</comment>
<dbReference type="PANTHER" id="PTHR19278:SF9">
    <property type="entry name" value="URIDINE 5'-MONOPHOSPHATE SYNTHASE"/>
    <property type="match status" value="1"/>
</dbReference>